<feature type="compositionally biased region" description="Basic and acidic residues" evidence="1">
    <location>
        <begin position="32"/>
        <end position="50"/>
    </location>
</feature>
<feature type="region of interest" description="Disordered" evidence="1">
    <location>
        <begin position="17"/>
        <end position="65"/>
    </location>
</feature>
<feature type="compositionally biased region" description="Low complexity" evidence="1">
    <location>
        <begin position="17"/>
        <end position="28"/>
    </location>
</feature>
<evidence type="ECO:0000313" key="4">
    <source>
        <dbReference type="Proteomes" id="UP000317835"/>
    </source>
</evidence>
<feature type="signal peptide" evidence="2">
    <location>
        <begin position="1"/>
        <end position="19"/>
    </location>
</feature>
<dbReference type="Proteomes" id="UP000317835">
    <property type="component" value="Chromosome"/>
</dbReference>
<dbReference type="AlphaFoldDB" id="A0A518H716"/>
<dbReference type="PANTHER" id="PTHR35446">
    <property type="entry name" value="SI:CH211-175M2.5"/>
    <property type="match status" value="1"/>
</dbReference>
<dbReference type="KEGG" id="tpla:ElP_45400"/>
<reference evidence="3 4" key="1">
    <citation type="submission" date="2019-02" db="EMBL/GenBank/DDBJ databases">
        <title>Deep-cultivation of Planctomycetes and their phenomic and genomic characterization uncovers novel biology.</title>
        <authorList>
            <person name="Wiegand S."/>
            <person name="Jogler M."/>
            <person name="Boedeker C."/>
            <person name="Pinto D."/>
            <person name="Vollmers J."/>
            <person name="Rivas-Marin E."/>
            <person name="Kohn T."/>
            <person name="Peeters S.H."/>
            <person name="Heuer A."/>
            <person name="Rast P."/>
            <person name="Oberbeckmann S."/>
            <person name="Bunk B."/>
            <person name="Jeske O."/>
            <person name="Meyerdierks A."/>
            <person name="Storesund J.E."/>
            <person name="Kallscheuer N."/>
            <person name="Luecker S."/>
            <person name="Lage O.M."/>
            <person name="Pohl T."/>
            <person name="Merkel B.J."/>
            <person name="Hornburger P."/>
            <person name="Mueller R.-W."/>
            <person name="Bruemmer F."/>
            <person name="Labrenz M."/>
            <person name="Spormann A.M."/>
            <person name="Op den Camp H."/>
            <person name="Overmann J."/>
            <person name="Amann R."/>
            <person name="Jetten M.S.M."/>
            <person name="Mascher T."/>
            <person name="Medema M.H."/>
            <person name="Devos D.P."/>
            <person name="Kaster A.-K."/>
            <person name="Ovreas L."/>
            <person name="Rohde M."/>
            <person name="Galperin M.Y."/>
            <person name="Jogler C."/>
        </authorList>
    </citation>
    <scope>NUCLEOTIDE SEQUENCE [LARGE SCALE GENOMIC DNA]</scope>
    <source>
        <strain evidence="3 4">ElP</strain>
    </source>
</reference>
<evidence type="ECO:0000256" key="2">
    <source>
        <dbReference type="SAM" id="SignalP"/>
    </source>
</evidence>
<sequence length="437" mass="47548" precursor="true">MNSILHATMALLVAPIATADGPPDGAAPKPVPETRADLKQALEDSKRSEPRLPLPPLSVEEAERAEQGGWGVVNNGRMRRHYLPPGFVSGGFPGREEPGMTLGYPFQTTLFWIVSRANNCTYCLGHQESKLASAGVDEDYVAALDGDWSGFTPAERAAFALTRTLTTAPHEVGDAQVEALRPFYDDAQILEILYVVSSFNAMNRWTGALNIPQEHHREYLTPTAPDFASLVSRVAPLSPSAGAGGGAAPWVRPRLESRSEVEERLEAARGRTPRVELVSAEEARARVPGLGEKEPPQWIRLLAHFPGVGAERVAILRAVESEGTLDPLLRARACWVAARNDRAWYALEHARRRLLDLGEDDDRIFALDGSLDGLPEAERLALGFARTLTVDPALVTDAQVEGLREHFTDHQVAELIAVVAEAAFFDRLTEAAGLAPE</sequence>
<evidence type="ECO:0000313" key="3">
    <source>
        <dbReference type="EMBL" id="QDV36612.1"/>
    </source>
</evidence>
<dbReference type="RefSeq" id="WP_145273152.1">
    <property type="nucleotide sequence ID" value="NZ_CP036426.1"/>
</dbReference>
<organism evidence="3 4">
    <name type="scientific">Tautonia plasticadhaerens</name>
    <dbReference type="NCBI Taxonomy" id="2527974"/>
    <lineage>
        <taxon>Bacteria</taxon>
        <taxon>Pseudomonadati</taxon>
        <taxon>Planctomycetota</taxon>
        <taxon>Planctomycetia</taxon>
        <taxon>Isosphaerales</taxon>
        <taxon>Isosphaeraceae</taxon>
        <taxon>Tautonia</taxon>
    </lineage>
</organism>
<gene>
    <name evidence="3" type="ORF">ElP_45400</name>
</gene>
<dbReference type="OrthoDB" id="248684at2"/>
<dbReference type="Gene3D" id="1.20.1290.10">
    <property type="entry name" value="AhpD-like"/>
    <property type="match status" value="2"/>
</dbReference>
<accession>A0A518H716</accession>
<protein>
    <submittedName>
        <fullName evidence="3">Carboxymuconolactone decarboxylase family protein</fullName>
    </submittedName>
</protein>
<keyword evidence="2" id="KW-0732">Signal</keyword>
<feature type="chain" id="PRO_5021750619" evidence="2">
    <location>
        <begin position="20"/>
        <end position="437"/>
    </location>
</feature>
<name>A0A518H716_9BACT</name>
<evidence type="ECO:0000256" key="1">
    <source>
        <dbReference type="SAM" id="MobiDB-lite"/>
    </source>
</evidence>
<dbReference type="EMBL" id="CP036426">
    <property type="protein sequence ID" value="QDV36612.1"/>
    <property type="molecule type" value="Genomic_DNA"/>
</dbReference>
<proteinExistence type="predicted"/>
<dbReference type="InterPro" id="IPR029032">
    <property type="entry name" value="AhpD-like"/>
</dbReference>
<keyword evidence="4" id="KW-1185">Reference proteome</keyword>
<dbReference type="SUPFAM" id="SSF69118">
    <property type="entry name" value="AhpD-like"/>
    <property type="match status" value="2"/>
</dbReference>
<dbReference type="PANTHER" id="PTHR35446:SF2">
    <property type="entry name" value="CARBOXYMUCONOLACTONE DECARBOXYLASE-LIKE DOMAIN-CONTAINING PROTEIN"/>
    <property type="match status" value="1"/>
</dbReference>